<evidence type="ECO:0000259" key="13">
    <source>
        <dbReference type="Pfam" id="PF01292"/>
    </source>
</evidence>
<feature type="transmembrane region" description="Helical" evidence="12">
    <location>
        <begin position="55"/>
        <end position="75"/>
    </location>
</feature>
<keyword evidence="9" id="KW-0408">Iron</keyword>
<dbReference type="SUPFAM" id="SSF81342">
    <property type="entry name" value="Transmembrane di-heme cytochromes"/>
    <property type="match status" value="1"/>
</dbReference>
<evidence type="ECO:0000256" key="5">
    <source>
        <dbReference type="ARBA" id="ARBA00022692"/>
    </source>
</evidence>
<evidence type="ECO:0000256" key="8">
    <source>
        <dbReference type="ARBA" id="ARBA00022989"/>
    </source>
</evidence>
<keyword evidence="10 12" id="KW-0472">Membrane</keyword>
<dbReference type="EnsemblMetazoa" id="BGLB022016-RA">
    <property type="protein sequence ID" value="BGLB022016-PA"/>
    <property type="gene ID" value="BGLB022016"/>
</dbReference>
<evidence type="ECO:0000256" key="12">
    <source>
        <dbReference type="SAM" id="Phobius"/>
    </source>
</evidence>
<dbReference type="AlphaFoldDB" id="A0A2C9KP80"/>
<sequence length="148" mass="16678">MGELPIGPERIQMVGWHKWLGVTVAYVWAIRVYWRATHQPPAPPAGAAWQNLAAHTVHGLLYVLLIAIPITGWLMSSAKGFTTNYFGLFDLPNLLDKDKALAHTLKEAHEFLANSLMALVGLHIAAALKHQWIDKDNLLDRMRQPRNR</sequence>
<dbReference type="GO" id="GO:0022904">
    <property type="term" value="P:respiratory electron transport chain"/>
    <property type="evidence" value="ECO:0007669"/>
    <property type="project" value="InterPro"/>
</dbReference>
<dbReference type="KEGG" id="bgt:106073973"/>
<proteinExistence type="inferred from homology"/>
<evidence type="ECO:0000313" key="15">
    <source>
        <dbReference type="Proteomes" id="UP000076420"/>
    </source>
</evidence>
<comment type="similarity">
    <text evidence="11">Belongs to the cytochrome b561 family.</text>
</comment>
<evidence type="ECO:0000313" key="14">
    <source>
        <dbReference type="EnsemblMetazoa" id="BGLB022016-PA"/>
    </source>
</evidence>
<dbReference type="PANTHER" id="PTHR30529:SF1">
    <property type="entry name" value="CYTOCHROME B561 HOMOLOG 2"/>
    <property type="match status" value="1"/>
</dbReference>
<evidence type="ECO:0000256" key="4">
    <source>
        <dbReference type="ARBA" id="ARBA00022617"/>
    </source>
</evidence>
<dbReference type="InterPro" id="IPR016174">
    <property type="entry name" value="Di-haem_cyt_TM"/>
</dbReference>
<organism evidence="14 15">
    <name type="scientific">Biomphalaria glabrata</name>
    <name type="common">Bloodfluke planorb</name>
    <name type="synonym">Freshwater snail</name>
    <dbReference type="NCBI Taxonomy" id="6526"/>
    <lineage>
        <taxon>Eukaryota</taxon>
        <taxon>Metazoa</taxon>
        <taxon>Spiralia</taxon>
        <taxon>Lophotrochozoa</taxon>
        <taxon>Mollusca</taxon>
        <taxon>Gastropoda</taxon>
        <taxon>Heterobranchia</taxon>
        <taxon>Euthyneura</taxon>
        <taxon>Panpulmonata</taxon>
        <taxon>Hygrophila</taxon>
        <taxon>Lymnaeoidea</taxon>
        <taxon>Planorbidae</taxon>
        <taxon>Biomphalaria</taxon>
    </lineage>
</organism>
<evidence type="ECO:0000256" key="11">
    <source>
        <dbReference type="ARBA" id="ARBA00037975"/>
    </source>
</evidence>
<evidence type="ECO:0000256" key="7">
    <source>
        <dbReference type="ARBA" id="ARBA00022982"/>
    </source>
</evidence>
<name>A0A2C9KP80_BIOGL</name>
<keyword evidence="4" id="KW-0349">Heme</keyword>
<accession>A0A2C9KP80</accession>
<keyword evidence="3" id="KW-1003">Cell membrane</keyword>
<dbReference type="GO" id="GO:0005886">
    <property type="term" value="C:plasma membrane"/>
    <property type="evidence" value="ECO:0007669"/>
    <property type="project" value="UniProtKB-SubCell"/>
</dbReference>
<keyword evidence="8 12" id="KW-1133">Transmembrane helix</keyword>
<dbReference type="Proteomes" id="UP000076420">
    <property type="component" value="Unassembled WGS sequence"/>
</dbReference>
<dbReference type="GO" id="GO:0046872">
    <property type="term" value="F:metal ion binding"/>
    <property type="evidence" value="ECO:0007669"/>
    <property type="project" value="UniProtKB-KW"/>
</dbReference>
<dbReference type="PANTHER" id="PTHR30529">
    <property type="entry name" value="CYTOCHROME B561"/>
    <property type="match status" value="1"/>
</dbReference>
<protein>
    <recommendedName>
        <fullName evidence="13">Cytochrome b561 bacterial/Ni-hydrogenase domain-containing protein</fullName>
    </recommendedName>
</protein>
<gene>
    <name evidence="14" type="primary">106073973</name>
</gene>
<keyword evidence="7" id="KW-0249">Electron transport</keyword>
<dbReference type="Pfam" id="PF01292">
    <property type="entry name" value="Ni_hydr_CYTB"/>
    <property type="match status" value="1"/>
</dbReference>
<dbReference type="GO" id="GO:0020037">
    <property type="term" value="F:heme binding"/>
    <property type="evidence" value="ECO:0007669"/>
    <property type="project" value="TreeGrafter"/>
</dbReference>
<dbReference type="VEuPathDB" id="VectorBase:BGLB022016"/>
<evidence type="ECO:0000256" key="10">
    <source>
        <dbReference type="ARBA" id="ARBA00023136"/>
    </source>
</evidence>
<dbReference type="InterPro" id="IPR052168">
    <property type="entry name" value="Cytochrome_b561_oxidase"/>
</dbReference>
<keyword evidence="6" id="KW-0479">Metal-binding</keyword>
<keyword evidence="2" id="KW-0813">Transport</keyword>
<evidence type="ECO:0000256" key="1">
    <source>
        <dbReference type="ARBA" id="ARBA00004651"/>
    </source>
</evidence>
<dbReference type="GO" id="GO:0009055">
    <property type="term" value="F:electron transfer activity"/>
    <property type="evidence" value="ECO:0007669"/>
    <property type="project" value="InterPro"/>
</dbReference>
<evidence type="ECO:0000256" key="2">
    <source>
        <dbReference type="ARBA" id="ARBA00022448"/>
    </source>
</evidence>
<evidence type="ECO:0000256" key="9">
    <source>
        <dbReference type="ARBA" id="ARBA00023004"/>
    </source>
</evidence>
<comment type="subcellular location">
    <subcellularLocation>
        <location evidence="1">Cell membrane</location>
        <topology evidence="1">Multi-pass membrane protein</topology>
    </subcellularLocation>
</comment>
<keyword evidence="5 12" id="KW-0812">Transmembrane</keyword>
<feature type="domain" description="Cytochrome b561 bacterial/Ni-hydrogenase" evidence="13">
    <location>
        <begin position="14"/>
        <end position="142"/>
    </location>
</feature>
<evidence type="ECO:0000256" key="3">
    <source>
        <dbReference type="ARBA" id="ARBA00022475"/>
    </source>
</evidence>
<reference evidence="14" key="1">
    <citation type="submission" date="2020-05" db="UniProtKB">
        <authorList>
            <consortium name="EnsemblMetazoa"/>
        </authorList>
    </citation>
    <scope>IDENTIFICATION</scope>
    <source>
        <strain evidence="14">BB02</strain>
    </source>
</reference>
<dbReference type="InterPro" id="IPR011577">
    <property type="entry name" value="Cyt_b561_bac/Ni-Hgenase"/>
</dbReference>
<evidence type="ECO:0000256" key="6">
    <source>
        <dbReference type="ARBA" id="ARBA00022723"/>
    </source>
</evidence>
<feature type="transmembrane region" description="Helical" evidence="12">
    <location>
        <begin position="16"/>
        <end position="34"/>
    </location>
</feature>